<dbReference type="GO" id="GO:0003824">
    <property type="term" value="F:catalytic activity"/>
    <property type="evidence" value="ECO:0007669"/>
    <property type="project" value="InterPro"/>
</dbReference>
<dbReference type="SUPFAM" id="SSF53167">
    <property type="entry name" value="Purine and uridine phosphorylases"/>
    <property type="match status" value="1"/>
</dbReference>
<proteinExistence type="predicted"/>
<dbReference type="EMBL" id="BART01006069">
    <property type="protein sequence ID" value="GAG57280.1"/>
    <property type="molecule type" value="Genomic_DNA"/>
</dbReference>
<dbReference type="Gene3D" id="3.40.50.1580">
    <property type="entry name" value="Nucleoside phosphorylase domain"/>
    <property type="match status" value="1"/>
</dbReference>
<evidence type="ECO:0000259" key="1">
    <source>
        <dbReference type="Pfam" id="PF01048"/>
    </source>
</evidence>
<evidence type="ECO:0000313" key="2">
    <source>
        <dbReference type="EMBL" id="GAG57280.1"/>
    </source>
</evidence>
<feature type="domain" description="Nucleoside phosphorylase" evidence="1">
    <location>
        <begin position="2"/>
        <end position="84"/>
    </location>
</feature>
<dbReference type="InterPro" id="IPR035994">
    <property type="entry name" value="Nucleoside_phosphorylase_sf"/>
</dbReference>
<dbReference type="Pfam" id="PF01048">
    <property type="entry name" value="PNP_UDP_1"/>
    <property type="match status" value="1"/>
</dbReference>
<protein>
    <recommendedName>
        <fullName evidence="1">Nucleoside phosphorylase domain-containing protein</fullName>
    </recommendedName>
</protein>
<sequence>MPPEREIEADQEVVDVMEHVLREKGIEYTKVKTWTTDAPYRETPEKIKLRKAEGCLTVEMETAAFFAVAHFRGVPFGQILYGGDDVSGNSWDRRNWHNRLEVRQNLFWLAVDICLNL</sequence>
<comment type="caution">
    <text evidence="2">The sequence shown here is derived from an EMBL/GenBank/DDBJ whole genome shotgun (WGS) entry which is preliminary data.</text>
</comment>
<gene>
    <name evidence="2" type="ORF">S01H4_13799</name>
</gene>
<dbReference type="GO" id="GO:0009116">
    <property type="term" value="P:nucleoside metabolic process"/>
    <property type="evidence" value="ECO:0007669"/>
    <property type="project" value="InterPro"/>
</dbReference>
<dbReference type="InterPro" id="IPR000845">
    <property type="entry name" value="Nucleoside_phosphorylase_d"/>
</dbReference>
<organism evidence="2">
    <name type="scientific">marine sediment metagenome</name>
    <dbReference type="NCBI Taxonomy" id="412755"/>
    <lineage>
        <taxon>unclassified sequences</taxon>
        <taxon>metagenomes</taxon>
        <taxon>ecological metagenomes</taxon>
    </lineage>
</organism>
<dbReference type="CDD" id="cd09007">
    <property type="entry name" value="NP-I_spr0068"/>
    <property type="match status" value="1"/>
</dbReference>
<name>X0YMF0_9ZZZZ</name>
<accession>X0YMF0</accession>
<reference evidence="2" key="1">
    <citation type="journal article" date="2014" name="Front. Microbiol.">
        <title>High frequency of phylogenetically diverse reductive dehalogenase-homologous genes in deep subseafloor sedimentary metagenomes.</title>
        <authorList>
            <person name="Kawai M."/>
            <person name="Futagami T."/>
            <person name="Toyoda A."/>
            <person name="Takaki Y."/>
            <person name="Nishi S."/>
            <person name="Hori S."/>
            <person name="Arai W."/>
            <person name="Tsubouchi T."/>
            <person name="Morono Y."/>
            <person name="Uchiyama I."/>
            <person name="Ito T."/>
            <person name="Fujiyama A."/>
            <person name="Inagaki F."/>
            <person name="Takami H."/>
        </authorList>
    </citation>
    <scope>NUCLEOTIDE SEQUENCE</scope>
    <source>
        <strain evidence="2">Expedition CK06-06</strain>
    </source>
</reference>
<dbReference type="AlphaFoldDB" id="X0YMF0"/>